<dbReference type="InterPro" id="IPR038765">
    <property type="entry name" value="Papain-like_cys_pep_sf"/>
</dbReference>
<sequence>MNLEPGDLIFWSYHDPPSKKDGLEFAVSQSYQTDGEKNKGGCFHAALIANVDENHEVVQIVHAVPEGTKLEPLKEFHRRLSADVKTALVITKAKLNVDRKYKIDAVHFAMSKSGQAYNDIFAADHLNSESRHSYYCCQLIIDAYKEAKAPIDFPTRKMNFRDQNSRLIPFWVDYFAKRSRSIPENEMGSHPAMFLNDEKLVTIVEEEVRSIA</sequence>
<dbReference type="SUPFAM" id="SSF54001">
    <property type="entry name" value="Cysteine proteinases"/>
    <property type="match status" value="1"/>
</dbReference>
<dbReference type="OMA" id="CANSAYF"/>
<protein>
    <submittedName>
        <fullName evidence="2">Uncharacterized protein</fullName>
    </submittedName>
</protein>
<dbReference type="Proteomes" id="UP000887565">
    <property type="component" value="Unplaced"/>
</dbReference>
<organism evidence="1 2">
    <name type="scientific">Romanomermis culicivorax</name>
    <name type="common">Nematode worm</name>
    <dbReference type="NCBI Taxonomy" id="13658"/>
    <lineage>
        <taxon>Eukaryota</taxon>
        <taxon>Metazoa</taxon>
        <taxon>Ecdysozoa</taxon>
        <taxon>Nematoda</taxon>
        <taxon>Enoplea</taxon>
        <taxon>Dorylaimia</taxon>
        <taxon>Mermithida</taxon>
        <taxon>Mermithoidea</taxon>
        <taxon>Mermithidae</taxon>
        <taxon>Romanomermis</taxon>
    </lineage>
</organism>
<dbReference type="Pfam" id="PF05708">
    <property type="entry name" value="Peptidase_C92"/>
    <property type="match status" value="1"/>
</dbReference>
<name>A0A915JH65_ROMCU</name>
<accession>A0A915JH65</accession>
<dbReference type="AlphaFoldDB" id="A0A915JH65"/>
<evidence type="ECO:0000313" key="2">
    <source>
        <dbReference type="WBParaSite" id="nRc.2.0.1.t25457-RA"/>
    </source>
</evidence>
<keyword evidence="1" id="KW-1185">Reference proteome</keyword>
<proteinExistence type="predicted"/>
<dbReference type="Gene3D" id="3.90.1720.10">
    <property type="entry name" value="endopeptidase domain like (from Nostoc punctiforme)"/>
    <property type="match status" value="1"/>
</dbReference>
<evidence type="ECO:0000313" key="1">
    <source>
        <dbReference type="Proteomes" id="UP000887565"/>
    </source>
</evidence>
<dbReference type="InterPro" id="IPR024453">
    <property type="entry name" value="Peptidase_C92"/>
</dbReference>
<reference evidence="2" key="1">
    <citation type="submission" date="2022-11" db="UniProtKB">
        <authorList>
            <consortium name="WormBaseParasite"/>
        </authorList>
    </citation>
    <scope>IDENTIFICATION</scope>
</reference>
<dbReference type="WBParaSite" id="nRc.2.0.1.t25457-RA">
    <property type="protein sequence ID" value="nRc.2.0.1.t25457-RA"/>
    <property type="gene ID" value="nRc.2.0.1.g25457"/>
</dbReference>